<dbReference type="AlphaFoldDB" id="A0A550CU70"/>
<proteinExistence type="predicted"/>
<feature type="region of interest" description="Disordered" evidence="1">
    <location>
        <begin position="408"/>
        <end position="440"/>
    </location>
</feature>
<feature type="region of interest" description="Disordered" evidence="1">
    <location>
        <begin position="264"/>
        <end position="311"/>
    </location>
</feature>
<accession>A0A550CU70</accession>
<comment type="caution">
    <text evidence="2">The sequence shown here is derived from an EMBL/GenBank/DDBJ whole genome shotgun (WGS) entry which is preliminary data.</text>
</comment>
<dbReference type="EMBL" id="VDMD01000002">
    <property type="protein sequence ID" value="TRM68339.1"/>
    <property type="molecule type" value="Genomic_DNA"/>
</dbReference>
<evidence type="ECO:0000313" key="3">
    <source>
        <dbReference type="Proteomes" id="UP000320762"/>
    </source>
</evidence>
<organism evidence="2 3">
    <name type="scientific">Schizophyllum amplum</name>
    <dbReference type="NCBI Taxonomy" id="97359"/>
    <lineage>
        <taxon>Eukaryota</taxon>
        <taxon>Fungi</taxon>
        <taxon>Dikarya</taxon>
        <taxon>Basidiomycota</taxon>
        <taxon>Agaricomycotina</taxon>
        <taxon>Agaricomycetes</taxon>
        <taxon>Agaricomycetidae</taxon>
        <taxon>Agaricales</taxon>
        <taxon>Schizophyllaceae</taxon>
        <taxon>Schizophyllum</taxon>
    </lineage>
</organism>
<name>A0A550CU70_9AGAR</name>
<feature type="region of interest" description="Disordered" evidence="1">
    <location>
        <begin position="456"/>
        <end position="495"/>
    </location>
</feature>
<sequence>MNRSYRNLEMKGYMENYRTFRVTTPQGLTYTIRTKLPGKLRLRMPDGQGEDCVVVIHSTQDQEFLNKAAAFKKENQEVIYKASNRNPTYRPGQEFTVDRGSPLDVHLRAPDVVNPINLLDAWRKIHDERKSIATFPVQGQTTHRLLTLGWVTIHDLVRLFCTADWLQFEAYDDLLDTRRGKCIGYKGYLGGVEDLKDPEHRKNAKENGEYPWISVPKAELTPPAYRFMQSSMNQSQEVRLILRRWHEYWDGLTAKDTRAMDTMTDAGRKRAADRTSAGGNATHGAESPAKRQRRDENNGGSTLTSQPTELDDQYNHFTIPARDCDIPSRYRQLLAESYEDDDVATVPAMSAQPTLLESDFDPDTARHATPATSQASIATAALVPQAVTNAPALPPSAFQFPAPTSVNAPASGLTRQDAFNFGTPARQDSSSPHSFGTPAGPSTVFGFGKFGAGTPLSFGTATGQSSSNVDQAPVDPFSMPSATPSPFPKRSSRRR</sequence>
<evidence type="ECO:0000313" key="2">
    <source>
        <dbReference type="EMBL" id="TRM68339.1"/>
    </source>
</evidence>
<feature type="compositionally biased region" description="Polar residues" evidence="1">
    <location>
        <begin position="298"/>
        <end position="308"/>
    </location>
</feature>
<reference evidence="2 3" key="1">
    <citation type="journal article" date="2019" name="New Phytol.">
        <title>Comparative genomics reveals unique wood-decay strategies and fruiting body development in the Schizophyllaceae.</title>
        <authorList>
            <person name="Almasi E."/>
            <person name="Sahu N."/>
            <person name="Krizsan K."/>
            <person name="Balint B."/>
            <person name="Kovacs G.M."/>
            <person name="Kiss B."/>
            <person name="Cseklye J."/>
            <person name="Drula E."/>
            <person name="Henrissat B."/>
            <person name="Nagy I."/>
            <person name="Chovatia M."/>
            <person name="Adam C."/>
            <person name="LaButti K."/>
            <person name="Lipzen A."/>
            <person name="Riley R."/>
            <person name="Grigoriev I.V."/>
            <person name="Nagy L.G."/>
        </authorList>
    </citation>
    <scope>NUCLEOTIDE SEQUENCE [LARGE SCALE GENOMIC DNA]</scope>
    <source>
        <strain evidence="2 3">NL-1724</strain>
    </source>
</reference>
<feature type="compositionally biased region" description="Polar residues" evidence="1">
    <location>
        <begin position="457"/>
        <end position="470"/>
    </location>
</feature>
<dbReference type="Proteomes" id="UP000320762">
    <property type="component" value="Unassembled WGS sequence"/>
</dbReference>
<gene>
    <name evidence="2" type="ORF">BD626DRAFT_626650</name>
</gene>
<protein>
    <submittedName>
        <fullName evidence="2">Uncharacterized protein</fullName>
    </submittedName>
</protein>
<keyword evidence="3" id="KW-1185">Reference proteome</keyword>
<evidence type="ECO:0000256" key="1">
    <source>
        <dbReference type="SAM" id="MobiDB-lite"/>
    </source>
</evidence>